<sequence>MQPNYYLDIRILDSADDGELTLTHLRNQIYSIVHGAFRKMPEKFALALEISPRQQRKMLTKEAKYNYPITPNYDVLRIFASEQDDLDQLVERIKGHWKIRDYAVLNHPVAVPIAKVTGWRCYFRFRLPTLKAEPNFLKNYPERESLHTKRLNKAKKLPYFKVISQSTGQSFTVPIEIFDINFEEENFGLPENYKDVNVLKSGLPDGYGLARKQHAFALPVFEV</sequence>
<accession>A0A1E8E1T4</accession>
<dbReference type="RefSeq" id="WP_070154192.1">
    <property type="nucleotide sequence ID" value="NZ_MKQS01000010.1"/>
</dbReference>
<dbReference type="Pfam" id="PF09618">
    <property type="entry name" value="Cas_Csy4"/>
    <property type="match status" value="1"/>
</dbReference>
<dbReference type="GO" id="GO:0043571">
    <property type="term" value="P:maintenance of CRISPR repeat elements"/>
    <property type="evidence" value="ECO:0007669"/>
    <property type="project" value="InterPro"/>
</dbReference>
<gene>
    <name evidence="1" type="ORF">BJN41_13615</name>
</gene>
<comment type="caution">
    <text evidence="1">The sequence shown here is derived from an EMBL/GenBank/DDBJ whole genome shotgun (WGS) entry which is preliminary data.</text>
</comment>
<dbReference type="Gene3D" id="3.30.70.2540">
    <property type="entry name" value="CRISPR-associated endoribonuclease Cas6/Csy4"/>
    <property type="match status" value="1"/>
</dbReference>
<dbReference type="EMBL" id="MKQS01000010">
    <property type="protein sequence ID" value="OFE43625.1"/>
    <property type="molecule type" value="Genomic_DNA"/>
</dbReference>
<dbReference type="InterPro" id="IPR042564">
    <property type="entry name" value="CRISPR-Cas6/Csy4_sf"/>
</dbReference>
<dbReference type="Proteomes" id="UP000186931">
    <property type="component" value="Unassembled WGS sequence"/>
</dbReference>
<evidence type="ECO:0000313" key="1">
    <source>
        <dbReference type="EMBL" id="OFE43625.1"/>
    </source>
</evidence>
<dbReference type="AlphaFoldDB" id="A0A1E8E1T4"/>
<proteinExistence type="predicted"/>
<dbReference type="InterPro" id="IPR013396">
    <property type="entry name" value="CRISPR-assoc_prot_Csy4"/>
</dbReference>
<organism evidence="1 2">
    <name type="scientific">Acinetobacter towneri</name>
    <dbReference type="NCBI Taxonomy" id="202956"/>
    <lineage>
        <taxon>Bacteria</taxon>
        <taxon>Pseudomonadati</taxon>
        <taxon>Pseudomonadota</taxon>
        <taxon>Gammaproteobacteria</taxon>
        <taxon>Moraxellales</taxon>
        <taxon>Moraxellaceae</taxon>
        <taxon>Acinetobacter</taxon>
    </lineage>
</organism>
<dbReference type="GO" id="GO:0004519">
    <property type="term" value="F:endonuclease activity"/>
    <property type="evidence" value="ECO:0007669"/>
    <property type="project" value="InterPro"/>
</dbReference>
<dbReference type="STRING" id="202956.BJN41_13615"/>
<reference evidence="1 2" key="1">
    <citation type="submission" date="2016-10" db="EMBL/GenBank/DDBJ databases">
        <title>Genome of airborne Acinetobacter sp. 5-2Ac02 in the hospital environment: Species near to Acinetobacter towneri.</title>
        <authorList>
            <person name="Barbosa B."/>
            <person name="Fernandez-Garcia L."/>
            <person name="Gato E."/>
            <person name="Leao R."/>
            <person name="Albano R."/>
            <person name="Fernandez B."/>
            <person name="Fernandez-Cuenca F."/>
            <person name="Marques E."/>
            <person name="Tomas M."/>
        </authorList>
    </citation>
    <scope>NUCLEOTIDE SEQUENCE [LARGE SCALE GENOMIC DNA]</scope>
    <source>
        <strain evidence="1 2">5-2Ac02</strain>
    </source>
</reference>
<protein>
    <submittedName>
        <fullName evidence="1">Type I-F CRISPR-associated endoribonuclease Cas6/Csy4</fullName>
    </submittedName>
</protein>
<name>A0A1E8E1T4_9GAMM</name>
<evidence type="ECO:0000313" key="2">
    <source>
        <dbReference type="Proteomes" id="UP000186931"/>
    </source>
</evidence>